<evidence type="ECO:0000259" key="6">
    <source>
        <dbReference type="PROSITE" id="PS50850"/>
    </source>
</evidence>
<name>A0A6J7J3I2_9ZZZZ</name>
<dbReference type="PRINTS" id="PR01036">
    <property type="entry name" value="TCRTETB"/>
</dbReference>
<feature type="transmembrane region" description="Helical" evidence="5">
    <location>
        <begin position="263"/>
        <end position="289"/>
    </location>
</feature>
<keyword evidence="2 5" id="KW-0812">Transmembrane</keyword>
<dbReference type="InterPro" id="IPR020846">
    <property type="entry name" value="MFS_dom"/>
</dbReference>
<dbReference type="PANTHER" id="PTHR42718">
    <property type="entry name" value="MAJOR FACILITATOR SUPERFAMILY MULTIDRUG TRANSPORTER MFSC"/>
    <property type="match status" value="1"/>
</dbReference>
<dbReference type="Gene3D" id="1.20.1250.20">
    <property type="entry name" value="MFS general substrate transporter like domains"/>
    <property type="match status" value="1"/>
</dbReference>
<feature type="transmembrane region" description="Helical" evidence="5">
    <location>
        <begin position="404"/>
        <end position="422"/>
    </location>
</feature>
<evidence type="ECO:0000256" key="2">
    <source>
        <dbReference type="ARBA" id="ARBA00022692"/>
    </source>
</evidence>
<evidence type="ECO:0000256" key="3">
    <source>
        <dbReference type="ARBA" id="ARBA00022989"/>
    </source>
</evidence>
<feature type="transmembrane region" description="Helical" evidence="5">
    <location>
        <begin position="168"/>
        <end position="190"/>
    </location>
</feature>
<feature type="transmembrane region" description="Helical" evidence="5">
    <location>
        <begin position="295"/>
        <end position="317"/>
    </location>
</feature>
<reference evidence="7" key="1">
    <citation type="submission" date="2020-05" db="EMBL/GenBank/DDBJ databases">
        <authorList>
            <person name="Chiriac C."/>
            <person name="Salcher M."/>
            <person name="Ghai R."/>
            <person name="Kavagutti S V."/>
        </authorList>
    </citation>
    <scope>NUCLEOTIDE SEQUENCE</scope>
</reference>
<dbReference type="PANTHER" id="PTHR42718:SF49">
    <property type="entry name" value="EXPORT PROTEIN"/>
    <property type="match status" value="1"/>
</dbReference>
<feature type="transmembrane region" description="Helical" evidence="5">
    <location>
        <begin position="329"/>
        <end position="349"/>
    </location>
</feature>
<keyword evidence="3 5" id="KW-1133">Transmembrane helix</keyword>
<dbReference type="PROSITE" id="PS50850">
    <property type="entry name" value="MFS"/>
    <property type="match status" value="1"/>
</dbReference>
<dbReference type="InterPro" id="IPR036259">
    <property type="entry name" value="MFS_trans_sf"/>
</dbReference>
<evidence type="ECO:0000313" key="7">
    <source>
        <dbReference type="EMBL" id="CAB4937669.1"/>
    </source>
</evidence>
<evidence type="ECO:0000256" key="5">
    <source>
        <dbReference type="SAM" id="Phobius"/>
    </source>
</evidence>
<organism evidence="7">
    <name type="scientific">freshwater metagenome</name>
    <dbReference type="NCBI Taxonomy" id="449393"/>
    <lineage>
        <taxon>unclassified sequences</taxon>
        <taxon>metagenomes</taxon>
        <taxon>ecological metagenomes</taxon>
    </lineage>
</organism>
<feature type="transmembrane region" description="Helical" evidence="5">
    <location>
        <begin position="142"/>
        <end position="162"/>
    </location>
</feature>
<feature type="transmembrane region" description="Helical" evidence="5">
    <location>
        <begin position="80"/>
        <end position="107"/>
    </location>
</feature>
<feature type="transmembrane region" description="Helical" evidence="5">
    <location>
        <begin position="361"/>
        <end position="384"/>
    </location>
</feature>
<dbReference type="Pfam" id="PF07690">
    <property type="entry name" value="MFS_1"/>
    <property type="match status" value="1"/>
</dbReference>
<feature type="transmembrane region" description="Helical" evidence="5">
    <location>
        <begin position="52"/>
        <end position="73"/>
    </location>
</feature>
<feature type="transmembrane region" description="Helical" evidence="5">
    <location>
        <begin position="202"/>
        <end position="224"/>
    </location>
</feature>
<feature type="transmembrane region" description="Helical" evidence="5">
    <location>
        <begin position="230"/>
        <end position="251"/>
    </location>
</feature>
<sequence length="478" mass="47168">MPEPEEDDARSRTTLRVAGAATALVLVAFTMPLGLLATIAPDLTAGDVGRTWILSSMSVGLAGALLVAGSLADDLGRRRVFLAGLTVFGVGGLVAAAAPSVLVLALARALQGLGGAALLATSLALIAGAFPAGPARVHATGVWGAMIGLGIAAGPLVGSLIAEVGSWRTAYVVLGLLSLAALAPGARGLVESRAAERRPLDPVGAVLLGAGLTALTTGVVQGNAAGWGGALPVAAFAATVVLLAGFAAWELRSAAPVFDVRLLARAGFTGALIGSFVLGVAVLAFMSYVMTWMHVAFGTSIVGAAVWGLPWSVVAFLVSMRARVLGRFLTPRAQTAIGLLVCAVGLVAMRGLDAGSGPAHLAPGLAILGVGTGLLNAALAQAAVTVVPPSRSGMGAGANNTARYLGAALGVPLVVGLLRTGTADRLADGQAAAAAATGAMNALLLVVAGIAVAGALLVLILLRPARPRVTPATEKALA</sequence>
<dbReference type="GO" id="GO:0022857">
    <property type="term" value="F:transmembrane transporter activity"/>
    <property type="evidence" value="ECO:0007669"/>
    <property type="project" value="InterPro"/>
</dbReference>
<proteinExistence type="predicted"/>
<feature type="transmembrane region" description="Helical" evidence="5">
    <location>
        <begin position="113"/>
        <end position="130"/>
    </location>
</feature>
<dbReference type="GO" id="GO:0016020">
    <property type="term" value="C:membrane"/>
    <property type="evidence" value="ECO:0007669"/>
    <property type="project" value="UniProtKB-SubCell"/>
</dbReference>
<gene>
    <name evidence="7" type="ORF">UFOPK3564_02748</name>
</gene>
<feature type="transmembrane region" description="Helical" evidence="5">
    <location>
        <begin position="20"/>
        <end position="40"/>
    </location>
</feature>
<comment type="subcellular location">
    <subcellularLocation>
        <location evidence="1">Membrane</location>
        <topology evidence="1">Multi-pass membrane protein</topology>
    </subcellularLocation>
</comment>
<dbReference type="Gene3D" id="1.20.1720.10">
    <property type="entry name" value="Multidrug resistance protein D"/>
    <property type="match status" value="1"/>
</dbReference>
<evidence type="ECO:0000256" key="4">
    <source>
        <dbReference type="ARBA" id="ARBA00023136"/>
    </source>
</evidence>
<dbReference type="EMBL" id="CAFBMK010000214">
    <property type="protein sequence ID" value="CAB4937669.1"/>
    <property type="molecule type" value="Genomic_DNA"/>
</dbReference>
<feature type="transmembrane region" description="Helical" evidence="5">
    <location>
        <begin position="442"/>
        <end position="462"/>
    </location>
</feature>
<keyword evidence="4 5" id="KW-0472">Membrane</keyword>
<dbReference type="SUPFAM" id="SSF103473">
    <property type="entry name" value="MFS general substrate transporter"/>
    <property type="match status" value="1"/>
</dbReference>
<feature type="domain" description="Major facilitator superfamily (MFS) profile" evidence="6">
    <location>
        <begin position="14"/>
        <end position="466"/>
    </location>
</feature>
<dbReference type="AlphaFoldDB" id="A0A6J7J3I2"/>
<protein>
    <submittedName>
        <fullName evidence="7">Unannotated protein</fullName>
    </submittedName>
</protein>
<accession>A0A6J7J3I2</accession>
<evidence type="ECO:0000256" key="1">
    <source>
        <dbReference type="ARBA" id="ARBA00004141"/>
    </source>
</evidence>
<dbReference type="InterPro" id="IPR011701">
    <property type="entry name" value="MFS"/>
</dbReference>